<dbReference type="InterPro" id="IPR005162">
    <property type="entry name" value="Retrotrans_gag_dom"/>
</dbReference>
<feature type="compositionally biased region" description="Basic and acidic residues" evidence="1">
    <location>
        <begin position="49"/>
        <end position="67"/>
    </location>
</feature>
<evidence type="ECO:0000313" key="4">
    <source>
        <dbReference type="RefSeq" id="XP_015966297.1"/>
    </source>
</evidence>
<sequence>MADNSPEDGYTSSDSEQENPDTGNNDADLTLHQGTNDQHREGTSGLKNPKLESSLKSRNSHGDREESPLGGEDPFSEDIMRAKVPRNFQSPDMNLYDRTTDPKHHLSNFKSRMYLADASDATRCKALPTTLLKAAMKWFDSLPPRSVTSFEDLSRKFLIRFSIQKDKVKHAPSLLGVKQEVEEPLCDYMERFNKACLEIQDLPTEAVIMGLVNGLREGPFAQSISKRHPTSLSDVQERAEKYVNMEEHAKVREPNWRQGPPHSAKEKEREPKKKEEVGPNRPRRYHSYTPLKVSLVDVYREICNTERLPPPRPIKNKKGGSHGDYCEYHKMYGHSTNDCYDLKNVIERLAREGRLDKYLMERSENSGKRKRDHEDRRDPPPQTPRET</sequence>
<feature type="region of interest" description="Disordered" evidence="1">
    <location>
        <begin position="246"/>
        <end position="288"/>
    </location>
</feature>
<dbReference type="Pfam" id="PF03732">
    <property type="entry name" value="Retrotrans_gag"/>
    <property type="match status" value="1"/>
</dbReference>
<proteinExistence type="predicted"/>
<evidence type="ECO:0000256" key="1">
    <source>
        <dbReference type="SAM" id="MobiDB-lite"/>
    </source>
</evidence>
<feature type="compositionally biased region" description="Polar residues" evidence="1">
    <location>
        <begin position="10"/>
        <end position="36"/>
    </location>
</feature>
<dbReference type="PANTHER" id="PTHR33223">
    <property type="entry name" value="CCHC-TYPE DOMAIN-CONTAINING PROTEIN"/>
    <property type="match status" value="1"/>
</dbReference>
<reference evidence="4" key="2">
    <citation type="submission" date="2025-08" db="UniProtKB">
        <authorList>
            <consortium name="RefSeq"/>
        </authorList>
    </citation>
    <scope>IDENTIFICATION</scope>
    <source>
        <tissue evidence="4">Whole plant</tissue>
    </source>
</reference>
<feature type="region of interest" description="Disordered" evidence="1">
    <location>
        <begin position="354"/>
        <end position="387"/>
    </location>
</feature>
<feature type="compositionally biased region" description="Basic and acidic residues" evidence="1">
    <location>
        <begin position="263"/>
        <end position="278"/>
    </location>
</feature>
<protein>
    <submittedName>
        <fullName evidence="4">Uncharacterized protein LOC107490043</fullName>
    </submittedName>
</protein>
<dbReference type="Proteomes" id="UP000515211">
    <property type="component" value="Chromosome 1"/>
</dbReference>
<gene>
    <name evidence="4" type="primary">LOC107490043</name>
</gene>
<reference evidence="3" key="1">
    <citation type="journal article" date="2016" name="Nat. Genet.">
        <title>The genome sequences of Arachis duranensis and Arachis ipaensis, the diploid ancestors of cultivated peanut.</title>
        <authorList>
            <person name="Bertioli D.J."/>
            <person name="Cannon S.B."/>
            <person name="Froenicke L."/>
            <person name="Huang G."/>
            <person name="Farmer A.D."/>
            <person name="Cannon E.K."/>
            <person name="Liu X."/>
            <person name="Gao D."/>
            <person name="Clevenger J."/>
            <person name="Dash S."/>
            <person name="Ren L."/>
            <person name="Moretzsohn M.C."/>
            <person name="Shirasawa K."/>
            <person name="Huang W."/>
            <person name="Vidigal B."/>
            <person name="Abernathy B."/>
            <person name="Chu Y."/>
            <person name="Niederhuth C.E."/>
            <person name="Umale P."/>
            <person name="Araujo A.C."/>
            <person name="Kozik A."/>
            <person name="Kim K.D."/>
            <person name="Burow M.D."/>
            <person name="Varshney R.K."/>
            <person name="Wang X."/>
            <person name="Zhang X."/>
            <person name="Barkley N."/>
            <person name="Guimaraes P.M."/>
            <person name="Isobe S."/>
            <person name="Guo B."/>
            <person name="Liao B."/>
            <person name="Stalker H.T."/>
            <person name="Schmitz R.J."/>
            <person name="Scheffler B.E."/>
            <person name="Leal-Bertioli S.C."/>
            <person name="Xun X."/>
            <person name="Jackson S.A."/>
            <person name="Michelmore R."/>
            <person name="Ozias-Akins P."/>
        </authorList>
    </citation>
    <scope>NUCLEOTIDE SEQUENCE [LARGE SCALE GENOMIC DNA]</scope>
    <source>
        <strain evidence="3">cv. V14167</strain>
    </source>
</reference>
<feature type="compositionally biased region" description="Basic and acidic residues" evidence="1">
    <location>
        <begin position="246"/>
        <end position="255"/>
    </location>
</feature>
<keyword evidence="3" id="KW-1185">Reference proteome</keyword>
<evidence type="ECO:0000259" key="2">
    <source>
        <dbReference type="Pfam" id="PF03732"/>
    </source>
</evidence>
<feature type="domain" description="Retrotransposon gag" evidence="2">
    <location>
        <begin position="128"/>
        <end position="217"/>
    </location>
</feature>
<dbReference type="GeneID" id="107490043"/>
<dbReference type="AlphaFoldDB" id="A0A6P4DHQ3"/>
<name>A0A6P4DHQ3_ARADU</name>
<organism evidence="3 4">
    <name type="scientific">Arachis duranensis</name>
    <name type="common">Wild peanut</name>
    <dbReference type="NCBI Taxonomy" id="130453"/>
    <lineage>
        <taxon>Eukaryota</taxon>
        <taxon>Viridiplantae</taxon>
        <taxon>Streptophyta</taxon>
        <taxon>Embryophyta</taxon>
        <taxon>Tracheophyta</taxon>
        <taxon>Spermatophyta</taxon>
        <taxon>Magnoliopsida</taxon>
        <taxon>eudicotyledons</taxon>
        <taxon>Gunneridae</taxon>
        <taxon>Pentapetalae</taxon>
        <taxon>rosids</taxon>
        <taxon>fabids</taxon>
        <taxon>Fabales</taxon>
        <taxon>Fabaceae</taxon>
        <taxon>Papilionoideae</taxon>
        <taxon>50 kb inversion clade</taxon>
        <taxon>dalbergioids sensu lato</taxon>
        <taxon>Dalbergieae</taxon>
        <taxon>Pterocarpus clade</taxon>
        <taxon>Arachis</taxon>
    </lineage>
</organism>
<dbReference type="KEGG" id="adu:107490043"/>
<dbReference type="PANTHER" id="PTHR33223:SF10">
    <property type="entry name" value="AMINOTRANSFERASE-LIKE PLANT MOBILE DOMAIN-CONTAINING PROTEIN"/>
    <property type="match status" value="1"/>
</dbReference>
<dbReference type="OrthoDB" id="1740536at2759"/>
<accession>A0A6P4DHQ3</accession>
<evidence type="ECO:0000313" key="3">
    <source>
        <dbReference type="Proteomes" id="UP000515211"/>
    </source>
</evidence>
<dbReference type="RefSeq" id="XP_015966297.1">
    <property type="nucleotide sequence ID" value="XM_016110811.1"/>
</dbReference>
<feature type="region of interest" description="Disordered" evidence="1">
    <location>
        <begin position="1"/>
        <end position="77"/>
    </location>
</feature>